<dbReference type="PANTHER" id="PTHR47926">
    <property type="entry name" value="PENTATRICOPEPTIDE REPEAT-CONTAINING PROTEIN"/>
    <property type="match status" value="1"/>
</dbReference>
<dbReference type="PROSITE" id="PS51375">
    <property type="entry name" value="PPR"/>
    <property type="match status" value="1"/>
</dbReference>
<proteinExistence type="predicted"/>
<evidence type="ECO:0000313" key="3">
    <source>
        <dbReference type="EMBL" id="KAK7284803.1"/>
    </source>
</evidence>
<dbReference type="Pfam" id="PF01535">
    <property type="entry name" value="PPR"/>
    <property type="match status" value="2"/>
</dbReference>
<dbReference type="InterPro" id="IPR046960">
    <property type="entry name" value="PPR_At4g14850-like_plant"/>
</dbReference>
<dbReference type="GO" id="GO:0003723">
    <property type="term" value="F:RNA binding"/>
    <property type="evidence" value="ECO:0007669"/>
    <property type="project" value="InterPro"/>
</dbReference>
<gene>
    <name evidence="3" type="ORF">RJT34_19556</name>
</gene>
<feature type="repeat" description="PPR" evidence="2">
    <location>
        <begin position="52"/>
        <end position="86"/>
    </location>
</feature>
<evidence type="ECO:0000256" key="2">
    <source>
        <dbReference type="PROSITE-ProRule" id="PRU00708"/>
    </source>
</evidence>
<keyword evidence="1" id="KW-0677">Repeat</keyword>
<protein>
    <recommendedName>
        <fullName evidence="5">Pentatricopeptide repeat-containing protein</fullName>
    </recommendedName>
</protein>
<dbReference type="InterPro" id="IPR002885">
    <property type="entry name" value="PPR_rpt"/>
</dbReference>
<evidence type="ECO:0008006" key="5">
    <source>
        <dbReference type="Google" id="ProtNLM"/>
    </source>
</evidence>
<dbReference type="EMBL" id="JAYKXN010000005">
    <property type="protein sequence ID" value="KAK7284803.1"/>
    <property type="molecule type" value="Genomic_DNA"/>
</dbReference>
<evidence type="ECO:0000313" key="4">
    <source>
        <dbReference type="Proteomes" id="UP001359559"/>
    </source>
</evidence>
<comment type="caution">
    <text evidence="3">The sequence shown here is derived from an EMBL/GenBank/DDBJ whole genome shotgun (WGS) entry which is preliminary data.</text>
</comment>
<dbReference type="GO" id="GO:0009451">
    <property type="term" value="P:RNA modification"/>
    <property type="evidence" value="ECO:0007669"/>
    <property type="project" value="InterPro"/>
</dbReference>
<organism evidence="3 4">
    <name type="scientific">Clitoria ternatea</name>
    <name type="common">Butterfly pea</name>
    <dbReference type="NCBI Taxonomy" id="43366"/>
    <lineage>
        <taxon>Eukaryota</taxon>
        <taxon>Viridiplantae</taxon>
        <taxon>Streptophyta</taxon>
        <taxon>Embryophyta</taxon>
        <taxon>Tracheophyta</taxon>
        <taxon>Spermatophyta</taxon>
        <taxon>Magnoliopsida</taxon>
        <taxon>eudicotyledons</taxon>
        <taxon>Gunneridae</taxon>
        <taxon>Pentapetalae</taxon>
        <taxon>rosids</taxon>
        <taxon>fabids</taxon>
        <taxon>Fabales</taxon>
        <taxon>Fabaceae</taxon>
        <taxon>Papilionoideae</taxon>
        <taxon>50 kb inversion clade</taxon>
        <taxon>NPAAA clade</taxon>
        <taxon>indigoferoid/millettioid clade</taxon>
        <taxon>Phaseoleae</taxon>
        <taxon>Clitoria</taxon>
    </lineage>
</organism>
<dbReference type="Gene3D" id="1.25.40.10">
    <property type="entry name" value="Tetratricopeptide repeat domain"/>
    <property type="match status" value="1"/>
</dbReference>
<name>A0AAN9IRN0_CLITE</name>
<sequence>MALEQGKQLHAHVRSIGIDLEARIHNALASMYSKCQSLQEASKIFNRNKMNDIISWTIMIIGYAEHSYSQEAINLFKKISSVGLIAGRLGEAEHMIQSVTFHTDDVVWFTLLSM</sequence>
<dbReference type="Proteomes" id="UP001359559">
    <property type="component" value="Unassembled WGS sequence"/>
</dbReference>
<accession>A0AAN9IRN0</accession>
<keyword evidence="4" id="KW-1185">Reference proteome</keyword>
<dbReference type="AlphaFoldDB" id="A0AAN9IRN0"/>
<dbReference type="InterPro" id="IPR011990">
    <property type="entry name" value="TPR-like_helical_dom_sf"/>
</dbReference>
<evidence type="ECO:0000256" key="1">
    <source>
        <dbReference type="ARBA" id="ARBA00022737"/>
    </source>
</evidence>
<reference evidence="3 4" key="1">
    <citation type="submission" date="2024-01" db="EMBL/GenBank/DDBJ databases">
        <title>The genomes of 5 underutilized Papilionoideae crops provide insights into root nodulation and disease resistance.</title>
        <authorList>
            <person name="Yuan L."/>
        </authorList>
    </citation>
    <scope>NUCLEOTIDE SEQUENCE [LARGE SCALE GENOMIC DNA]</scope>
    <source>
        <strain evidence="3">LY-2023</strain>
        <tissue evidence="3">Leaf</tissue>
    </source>
</reference>